<dbReference type="GO" id="GO:0012506">
    <property type="term" value="C:vesicle membrane"/>
    <property type="evidence" value="ECO:0007669"/>
    <property type="project" value="InterPro"/>
</dbReference>
<feature type="region of interest" description="Disordered" evidence="4">
    <location>
        <begin position="1"/>
        <end position="27"/>
    </location>
</feature>
<feature type="compositionally biased region" description="Gly residues" evidence="4">
    <location>
        <begin position="8"/>
        <end position="21"/>
    </location>
</feature>
<dbReference type="InterPro" id="IPR050530">
    <property type="entry name" value="GvpA"/>
</dbReference>
<evidence type="ECO:0000313" key="5">
    <source>
        <dbReference type="EMBL" id="NKY99465.1"/>
    </source>
</evidence>
<evidence type="ECO:0000256" key="2">
    <source>
        <dbReference type="ARBA" id="ARBA00035108"/>
    </source>
</evidence>
<comment type="subcellular location">
    <subcellularLocation>
        <location evidence="2">Gas vesicle</location>
    </subcellularLocation>
</comment>
<accession>A0A7X6MHE1</accession>
<protein>
    <submittedName>
        <fullName evidence="5">Gas vesicle protein</fullName>
    </submittedName>
</protein>
<dbReference type="AlphaFoldDB" id="A0A7X6MHE1"/>
<dbReference type="Proteomes" id="UP000553209">
    <property type="component" value="Unassembled WGS sequence"/>
</dbReference>
<dbReference type="GO" id="GO:0005198">
    <property type="term" value="F:structural molecule activity"/>
    <property type="evidence" value="ECO:0007669"/>
    <property type="project" value="InterPro"/>
</dbReference>
<dbReference type="InterPro" id="IPR000638">
    <property type="entry name" value="Gas-vesicle_GvpA-like"/>
</dbReference>
<comment type="caution">
    <text evidence="5">The sequence shown here is derived from an EMBL/GenBank/DDBJ whole genome shotgun (WGS) entry which is preliminary data.</text>
</comment>
<evidence type="ECO:0000256" key="3">
    <source>
        <dbReference type="ARBA" id="ARBA00035646"/>
    </source>
</evidence>
<evidence type="ECO:0000313" key="6">
    <source>
        <dbReference type="Proteomes" id="UP000553209"/>
    </source>
</evidence>
<organism evidence="5 6">
    <name type="scientific">Nocardiopsis alborubida</name>
    <dbReference type="NCBI Taxonomy" id="146802"/>
    <lineage>
        <taxon>Bacteria</taxon>
        <taxon>Bacillati</taxon>
        <taxon>Actinomycetota</taxon>
        <taxon>Actinomycetes</taxon>
        <taxon>Streptosporangiales</taxon>
        <taxon>Nocardiopsidaceae</taxon>
        <taxon>Nocardiopsis</taxon>
    </lineage>
</organism>
<keyword evidence="1" id="KW-0304">Gas vesicle</keyword>
<dbReference type="GeneID" id="91484929"/>
<dbReference type="PANTHER" id="PTHR35344">
    <property type="entry name" value="GAS VESICLE STRUCTURAL PROTEIN 2-RELATED"/>
    <property type="match status" value="1"/>
</dbReference>
<gene>
    <name evidence="5" type="ORF">HGB44_17590</name>
</gene>
<dbReference type="PANTHER" id="PTHR35344:SF4">
    <property type="entry name" value="GAS VESICLE PROTEIN A1"/>
    <property type="match status" value="1"/>
</dbReference>
<dbReference type="GO" id="GO:0031411">
    <property type="term" value="C:gas vesicle"/>
    <property type="evidence" value="ECO:0007669"/>
    <property type="project" value="UniProtKB-SubCell"/>
</dbReference>
<dbReference type="RefSeq" id="WP_013153378.1">
    <property type="nucleotide sequence ID" value="NZ_JAAXPG010000016.1"/>
</dbReference>
<evidence type="ECO:0000256" key="4">
    <source>
        <dbReference type="SAM" id="MobiDB-lite"/>
    </source>
</evidence>
<proteinExistence type="inferred from homology"/>
<reference evidence="5 6" key="1">
    <citation type="submission" date="2020-04" db="EMBL/GenBank/DDBJ databases">
        <title>MicrobeNet Type strains.</title>
        <authorList>
            <person name="Nicholson A.C."/>
        </authorList>
    </citation>
    <scope>NUCLEOTIDE SEQUENCE [LARGE SCALE GENOMIC DNA]</scope>
    <source>
        <strain evidence="5 6">ATCC 23612</strain>
    </source>
</reference>
<evidence type="ECO:0000256" key="1">
    <source>
        <dbReference type="ARBA" id="ARBA00022987"/>
    </source>
</evidence>
<keyword evidence="6" id="KW-1185">Reference proteome</keyword>
<sequence length="104" mass="10868">MSTVNGSGPAGNGPPGTGGFPGQAHSLTTMLDEDHPLANREISLVDLLDRVLAKGVVVSGDLTVSIADVDLVRVSLHALVSSINENVPSPWEHGHPLSGWIRQE</sequence>
<name>A0A7X6MHE1_9ACTN</name>
<comment type="similarity">
    <text evidence="3">Belongs to the gas vesicle GvpA family.</text>
</comment>
<dbReference type="Pfam" id="PF00741">
    <property type="entry name" value="Gas_vesicle"/>
    <property type="match status" value="1"/>
</dbReference>
<dbReference type="EMBL" id="JAAXPG010000016">
    <property type="protein sequence ID" value="NKY99465.1"/>
    <property type="molecule type" value="Genomic_DNA"/>
</dbReference>